<dbReference type="GO" id="GO:0016301">
    <property type="term" value="F:kinase activity"/>
    <property type="evidence" value="ECO:0007669"/>
    <property type="project" value="UniProtKB-KW"/>
</dbReference>
<name>A0A482WAP4_ASBVE</name>
<dbReference type="PANTHER" id="PTHR11012">
    <property type="entry name" value="PROTEIN KINASE-LIKE DOMAIN-CONTAINING"/>
    <property type="match status" value="1"/>
</dbReference>
<feature type="domain" description="CHK kinase-like" evidence="1">
    <location>
        <begin position="79"/>
        <end position="257"/>
    </location>
</feature>
<evidence type="ECO:0000259" key="1">
    <source>
        <dbReference type="SMART" id="SM00587"/>
    </source>
</evidence>
<reference evidence="2 3" key="1">
    <citation type="submission" date="2017-03" db="EMBL/GenBank/DDBJ databases">
        <title>Genome of the blue death feigning beetle - Asbolus verrucosus.</title>
        <authorList>
            <person name="Rider S.D."/>
        </authorList>
    </citation>
    <scope>NUCLEOTIDE SEQUENCE [LARGE SCALE GENOMIC DNA]</scope>
    <source>
        <strain evidence="2">Butters</strain>
        <tissue evidence="2">Head and leg muscle</tissue>
    </source>
</reference>
<protein>
    <submittedName>
        <fullName evidence="2">EcKinase, DUF1679, and/or APH domain containing protein</fullName>
    </submittedName>
</protein>
<dbReference type="Gene3D" id="3.90.1200.10">
    <property type="match status" value="1"/>
</dbReference>
<dbReference type="SMART" id="SM00587">
    <property type="entry name" value="CHK"/>
    <property type="match status" value="1"/>
</dbReference>
<evidence type="ECO:0000313" key="2">
    <source>
        <dbReference type="EMBL" id="RZC42290.1"/>
    </source>
</evidence>
<keyword evidence="2" id="KW-0808">Transferase</keyword>
<dbReference type="InterPro" id="IPR004119">
    <property type="entry name" value="EcKL"/>
</dbReference>
<dbReference type="Proteomes" id="UP000292052">
    <property type="component" value="Unassembled WGS sequence"/>
</dbReference>
<sequence length="343" mass="40114">MEALKVRPQMATLIKNVSQEEGINNYIITDVKTNQKGEGYLGEIFMVTVKDTDSDKHLDVIIKAAFIDEKVREMAPIRMSFQNEINFYVNVYPRFEKFEKERGVSQTVQLVPKCLMVYEEEKEEMLALENIKVLEMSKLAANSLIPGEDDEVIKKFEKYAGRNIVNIFKNISVEKCDYSAILHGDCWSNNMLFRYEDEGHDKKPTDIRLIDWQIIKVGSPVCDLSYCLYSGASKKVFDNLNEYLKIYYDSFSSFVRELGSDPEKLFPFDALKEHWKKYSRFGMIMALTILRMKLTNKEDLIDFRDDFEMDEIVSIVAKSRFCEEDYNKRIRGLLWHMSELDAL</sequence>
<accession>A0A482WAP4</accession>
<dbReference type="InterPro" id="IPR011009">
    <property type="entry name" value="Kinase-like_dom_sf"/>
</dbReference>
<gene>
    <name evidence="2" type="ORF">BDFB_012289</name>
</gene>
<keyword evidence="2" id="KW-0418">Kinase</keyword>
<dbReference type="PANTHER" id="PTHR11012:SF30">
    <property type="entry name" value="PROTEIN KINASE-LIKE DOMAIN-CONTAINING"/>
    <property type="match status" value="1"/>
</dbReference>
<dbReference type="EMBL" id="QDEB01009373">
    <property type="protein sequence ID" value="RZC42290.1"/>
    <property type="molecule type" value="Genomic_DNA"/>
</dbReference>
<dbReference type="Pfam" id="PF02958">
    <property type="entry name" value="EcKL"/>
    <property type="match status" value="2"/>
</dbReference>
<dbReference type="SUPFAM" id="SSF56112">
    <property type="entry name" value="Protein kinase-like (PK-like)"/>
    <property type="match status" value="1"/>
</dbReference>
<evidence type="ECO:0000313" key="3">
    <source>
        <dbReference type="Proteomes" id="UP000292052"/>
    </source>
</evidence>
<keyword evidence="3" id="KW-1185">Reference proteome</keyword>
<dbReference type="OrthoDB" id="190089at2759"/>
<proteinExistence type="predicted"/>
<organism evidence="2 3">
    <name type="scientific">Asbolus verrucosus</name>
    <name type="common">Desert ironclad beetle</name>
    <dbReference type="NCBI Taxonomy" id="1661398"/>
    <lineage>
        <taxon>Eukaryota</taxon>
        <taxon>Metazoa</taxon>
        <taxon>Ecdysozoa</taxon>
        <taxon>Arthropoda</taxon>
        <taxon>Hexapoda</taxon>
        <taxon>Insecta</taxon>
        <taxon>Pterygota</taxon>
        <taxon>Neoptera</taxon>
        <taxon>Endopterygota</taxon>
        <taxon>Coleoptera</taxon>
        <taxon>Polyphaga</taxon>
        <taxon>Cucujiformia</taxon>
        <taxon>Tenebrionidae</taxon>
        <taxon>Pimeliinae</taxon>
        <taxon>Asbolus</taxon>
    </lineage>
</organism>
<dbReference type="AlphaFoldDB" id="A0A482WAP4"/>
<dbReference type="STRING" id="1661398.A0A482WAP4"/>
<comment type="caution">
    <text evidence="2">The sequence shown here is derived from an EMBL/GenBank/DDBJ whole genome shotgun (WGS) entry which is preliminary data.</text>
</comment>
<dbReference type="InterPro" id="IPR015897">
    <property type="entry name" value="CHK_kinase-like"/>
</dbReference>